<comment type="caution">
    <text evidence="2">The sequence shown here is derived from an EMBL/GenBank/DDBJ whole genome shotgun (WGS) entry which is preliminary data.</text>
</comment>
<feature type="region of interest" description="Disordered" evidence="1">
    <location>
        <begin position="1"/>
        <end position="21"/>
    </location>
</feature>
<organism evidence="2 3">
    <name type="scientific">Hermanssonia centrifuga</name>
    <dbReference type="NCBI Taxonomy" id="98765"/>
    <lineage>
        <taxon>Eukaryota</taxon>
        <taxon>Fungi</taxon>
        <taxon>Dikarya</taxon>
        <taxon>Basidiomycota</taxon>
        <taxon>Agaricomycotina</taxon>
        <taxon>Agaricomycetes</taxon>
        <taxon>Polyporales</taxon>
        <taxon>Meruliaceae</taxon>
        <taxon>Hermanssonia</taxon>
    </lineage>
</organism>
<dbReference type="Proteomes" id="UP000309038">
    <property type="component" value="Unassembled WGS sequence"/>
</dbReference>
<evidence type="ECO:0000256" key="1">
    <source>
        <dbReference type="SAM" id="MobiDB-lite"/>
    </source>
</evidence>
<gene>
    <name evidence="2" type="ORF">EW026_g3082</name>
</gene>
<dbReference type="AlphaFoldDB" id="A0A4V3XAW5"/>
<protein>
    <submittedName>
        <fullName evidence="2">Uncharacterized protein</fullName>
    </submittedName>
</protein>
<sequence length="596" mass="66953">MNGTDSADIMTAPDPLTSESPSIMDSFVDPRNRFDAIERDAASLLISETDTSMSTTVHGLGAFSGRAIMRMGEYTLRGITGVVIKWKLSDISAKIQRKDPQDWPPGLLDHVLELQRIVLYPDSSRRDAWNLIFIVMEKKYWKPLSEALKIWPYIETQLFLQQLATCKLSGWTSHPVRGNVMAKPTERISKAGSSQYSLREEALSESLVQILLALLQKDSIMLHETFNLDTFTRLLSDRISVQTGPHIGLALFFNSFASVQPFLGSTLPDILQKIPEILTSYPSVDALIQYLLTCPPEQDKADMQLVVDHIITSVKPFASLVDLRPERTKMVYRMHPNLKTSTFHPTWPFLCFAILLTWRSPAATHMFICSDIIKVLEDLSHRYREKPMCLIYLGLLTAMSKHHDLTQCTLKRNLESWLAGKHRHRTSVIPLPELSTSNELNGESVPRSISLSSNLHSPSSEQLPVPQAIFPQSLETDYRPQDESSSSLRYIIAEALAVARGAVELDSRMEVKAAVKAYAKSAAILSEAIFFKGHDRTPMQRDRIRQMREISISYPSSTSSNITSVLVPCGAWPVHIRSLCSTTLLLDIAFRLATSE</sequence>
<reference evidence="2 3" key="1">
    <citation type="submission" date="2019-02" db="EMBL/GenBank/DDBJ databases">
        <title>Genome sequencing of the rare red list fungi Phlebia centrifuga.</title>
        <authorList>
            <person name="Buettner E."/>
            <person name="Kellner H."/>
        </authorList>
    </citation>
    <scope>NUCLEOTIDE SEQUENCE [LARGE SCALE GENOMIC DNA]</scope>
    <source>
        <strain evidence="2 3">DSM 108282</strain>
    </source>
</reference>
<evidence type="ECO:0000313" key="3">
    <source>
        <dbReference type="Proteomes" id="UP000309038"/>
    </source>
</evidence>
<proteinExistence type="predicted"/>
<dbReference type="EMBL" id="SGPJ01000087">
    <property type="protein sequence ID" value="THG99242.1"/>
    <property type="molecule type" value="Genomic_DNA"/>
</dbReference>
<keyword evidence="3" id="KW-1185">Reference proteome</keyword>
<accession>A0A4V3XAW5</accession>
<name>A0A4V3XAW5_9APHY</name>
<evidence type="ECO:0000313" key="2">
    <source>
        <dbReference type="EMBL" id="THG99242.1"/>
    </source>
</evidence>